<dbReference type="PROSITE" id="PS50995">
    <property type="entry name" value="HTH_MARR_2"/>
    <property type="match status" value="1"/>
</dbReference>
<sequence length="158" mass="16539">MSQVEKVGDLAVSVGYLLKQTATALHASMDAVLRPQGLTVSQYSVLELLGHEPEQSNADLARGAFVTRQSMNEVLRGLQDRGLVARADVAEHGRARPTRLTPAGSEALAGASAAVARVEKRMLSPLSTAEHTALVARLIACRDALTDDGAPTGGDAAR</sequence>
<dbReference type="Proteomes" id="UP001212421">
    <property type="component" value="Chromosome"/>
</dbReference>
<dbReference type="RefSeq" id="WP_281535732.1">
    <property type="nucleotide sequence ID" value="NZ_CP075584.1"/>
</dbReference>
<organism evidence="2 3">
    <name type="scientific">Cryobacterium breve</name>
    <dbReference type="NCBI Taxonomy" id="1259258"/>
    <lineage>
        <taxon>Bacteria</taxon>
        <taxon>Bacillati</taxon>
        <taxon>Actinomycetota</taxon>
        <taxon>Actinomycetes</taxon>
        <taxon>Micrococcales</taxon>
        <taxon>Microbacteriaceae</taxon>
        <taxon>Cryobacterium</taxon>
    </lineage>
</organism>
<dbReference type="InterPro" id="IPR000835">
    <property type="entry name" value="HTH_MarR-typ"/>
</dbReference>
<dbReference type="InterPro" id="IPR039422">
    <property type="entry name" value="MarR/SlyA-like"/>
</dbReference>
<evidence type="ECO:0000313" key="2">
    <source>
        <dbReference type="EMBL" id="WBM80996.1"/>
    </source>
</evidence>
<dbReference type="PANTHER" id="PTHR33164:SF43">
    <property type="entry name" value="HTH-TYPE TRANSCRIPTIONAL REPRESSOR YETL"/>
    <property type="match status" value="1"/>
</dbReference>
<accession>A0ABY7NEW2</accession>
<dbReference type="SUPFAM" id="SSF46785">
    <property type="entry name" value="Winged helix' DNA-binding domain"/>
    <property type="match status" value="1"/>
</dbReference>
<protein>
    <submittedName>
        <fullName evidence="2">MarR family transcriptional regulator</fullName>
    </submittedName>
</protein>
<dbReference type="PANTHER" id="PTHR33164">
    <property type="entry name" value="TRANSCRIPTIONAL REGULATOR, MARR FAMILY"/>
    <property type="match status" value="1"/>
</dbReference>
<reference evidence="2 3" key="1">
    <citation type="submission" date="2021-05" db="EMBL/GenBank/DDBJ databases">
        <authorList>
            <person name="Kumar R."/>
            <person name="Kumar A."/>
            <person name="Mukhia S."/>
        </authorList>
    </citation>
    <scope>NUCLEOTIDE SEQUENCE [LARGE SCALE GENOMIC DNA]</scope>
    <source>
        <strain evidence="2 3">ERMR7:08</strain>
    </source>
</reference>
<evidence type="ECO:0000313" key="3">
    <source>
        <dbReference type="Proteomes" id="UP001212421"/>
    </source>
</evidence>
<dbReference type="SMART" id="SM00347">
    <property type="entry name" value="HTH_MARR"/>
    <property type="match status" value="1"/>
</dbReference>
<evidence type="ECO:0000259" key="1">
    <source>
        <dbReference type="PROSITE" id="PS50995"/>
    </source>
</evidence>
<gene>
    <name evidence="2" type="ORF">KIV56_06935</name>
</gene>
<name>A0ABY7NEW2_9MICO</name>
<feature type="domain" description="HTH marR-type" evidence="1">
    <location>
        <begin position="11"/>
        <end position="143"/>
    </location>
</feature>
<dbReference type="Gene3D" id="1.10.10.10">
    <property type="entry name" value="Winged helix-like DNA-binding domain superfamily/Winged helix DNA-binding domain"/>
    <property type="match status" value="1"/>
</dbReference>
<dbReference type="EMBL" id="CP075584">
    <property type="protein sequence ID" value="WBM80996.1"/>
    <property type="molecule type" value="Genomic_DNA"/>
</dbReference>
<dbReference type="InterPro" id="IPR036388">
    <property type="entry name" value="WH-like_DNA-bd_sf"/>
</dbReference>
<proteinExistence type="predicted"/>
<dbReference type="InterPro" id="IPR036390">
    <property type="entry name" value="WH_DNA-bd_sf"/>
</dbReference>
<keyword evidence="3" id="KW-1185">Reference proteome</keyword>
<dbReference type="Pfam" id="PF12802">
    <property type="entry name" value="MarR_2"/>
    <property type="match status" value="1"/>
</dbReference>